<evidence type="ECO:0000256" key="5">
    <source>
        <dbReference type="SAM" id="MobiDB-lite"/>
    </source>
</evidence>
<keyword evidence="3 6" id="KW-1133">Transmembrane helix</keyword>
<keyword evidence="2 6" id="KW-0812">Transmembrane</keyword>
<reference evidence="7 8" key="1">
    <citation type="journal article" date="2023" name="Elife">
        <title>Identification of key yeast species and microbe-microbe interactions impacting larval growth of Drosophila in the wild.</title>
        <authorList>
            <person name="Mure A."/>
            <person name="Sugiura Y."/>
            <person name="Maeda R."/>
            <person name="Honda K."/>
            <person name="Sakurai N."/>
            <person name="Takahashi Y."/>
            <person name="Watada M."/>
            <person name="Katoh T."/>
            <person name="Gotoh A."/>
            <person name="Gotoh Y."/>
            <person name="Taniguchi I."/>
            <person name="Nakamura K."/>
            <person name="Hayashi T."/>
            <person name="Katayama T."/>
            <person name="Uemura T."/>
            <person name="Hattori Y."/>
        </authorList>
    </citation>
    <scope>NUCLEOTIDE SEQUENCE [LARGE SCALE GENOMIC DNA]</scope>
    <source>
        <strain evidence="7 8">SC-9</strain>
    </source>
</reference>
<feature type="compositionally biased region" description="Acidic residues" evidence="5">
    <location>
        <begin position="46"/>
        <end position="56"/>
    </location>
</feature>
<dbReference type="Proteomes" id="UP001360560">
    <property type="component" value="Unassembled WGS sequence"/>
</dbReference>
<feature type="transmembrane region" description="Helical" evidence="6">
    <location>
        <begin position="311"/>
        <end position="336"/>
    </location>
</feature>
<feature type="compositionally biased region" description="Basic and acidic residues" evidence="5">
    <location>
        <begin position="12"/>
        <end position="22"/>
    </location>
</feature>
<dbReference type="Pfam" id="PF13520">
    <property type="entry name" value="AA_permease_2"/>
    <property type="match status" value="1"/>
</dbReference>
<comment type="subcellular location">
    <subcellularLocation>
        <location evidence="1">Membrane</location>
        <topology evidence="1">Multi-pass membrane protein</topology>
    </subcellularLocation>
</comment>
<feature type="transmembrane region" description="Helical" evidence="6">
    <location>
        <begin position="114"/>
        <end position="136"/>
    </location>
</feature>
<evidence type="ECO:0000313" key="8">
    <source>
        <dbReference type="Proteomes" id="UP001360560"/>
    </source>
</evidence>
<evidence type="ECO:0000256" key="4">
    <source>
        <dbReference type="ARBA" id="ARBA00023136"/>
    </source>
</evidence>
<comment type="caution">
    <text evidence="7">The sequence shown here is derived from an EMBL/GenBank/DDBJ whole genome shotgun (WGS) entry which is preliminary data.</text>
</comment>
<evidence type="ECO:0000256" key="1">
    <source>
        <dbReference type="ARBA" id="ARBA00004141"/>
    </source>
</evidence>
<protein>
    <submittedName>
        <fullName evidence="7">Mup3 protein</fullName>
    </submittedName>
</protein>
<dbReference type="Gene3D" id="1.20.1740.10">
    <property type="entry name" value="Amino acid/polyamine transporter I"/>
    <property type="match status" value="1"/>
</dbReference>
<dbReference type="GO" id="GO:0015179">
    <property type="term" value="F:L-amino acid transmembrane transporter activity"/>
    <property type="evidence" value="ECO:0007669"/>
    <property type="project" value="TreeGrafter"/>
</dbReference>
<evidence type="ECO:0000313" key="7">
    <source>
        <dbReference type="EMBL" id="GMM34779.1"/>
    </source>
</evidence>
<feature type="transmembrane region" description="Helical" evidence="6">
    <location>
        <begin position="401"/>
        <end position="421"/>
    </location>
</feature>
<evidence type="ECO:0000256" key="6">
    <source>
        <dbReference type="SAM" id="Phobius"/>
    </source>
</evidence>
<dbReference type="InterPro" id="IPR050598">
    <property type="entry name" value="AminoAcid_Transporter"/>
</dbReference>
<evidence type="ECO:0000256" key="3">
    <source>
        <dbReference type="ARBA" id="ARBA00022989"/>
    </source>
</evidence>
<feature type="transmembrane region" description="Helical" evidence="6">
    <location>
        <begin position="473"/>
        <end position="497"/>
    </location>
</feature>
<keyword evidence="8" id="KW-1185">Reference proteome</keyword>
<dbReference type="AlphaFoldDB" id="A0AAV5QJ65"/>
<feature type="transmembrane region" description="Helical" evidence="6">
    <location>
        <begin position="509"/>
        <end position="529"/>
    </location>
</feature>
<name>A0AAV5QJ65_9ASCO</name>
<dbReference type="GeneID" id="90072758"/>
<evidence type="ECO:0000256" key="2">
    <source>
        <dbReference type="ARBA" id="ARBA00022692"/>
    </source>
</evidence>
<dbReference type="GO" id="GO:0016020">
    <property type="term" value="C:membrane"/>
    <property type="evidence" value="ECO:0007669"/>
    <property type="project" value="UniProtKB-SubCell"/>
</dbReference>
<dbReference type="PANTHER" id="PTHR11785:SF382">
    <property type="entry name" value="LOW-AFFINITY METHIONINE PERMEASE"/>
    <property type="match status" value="1"/>
</dbReference>
<feature type="region of interest" description="Disordered" evidence="5">
    <location>
        <begin position="1"/>
        <end position="80"/>
    </location>
</feature>
<organism evidence="7 8">
    <name type="scientific">Saccharomycopsis crataegensis</name>
    <dbReference type="NCBI Taxonomy" id="43959"/>
    <lineage>
        <taxon>Eukaryota</taxon>
        <taxon>Fungi</taxon>
        <taxon>Dikarya</taxon>
        <taxon>Ascomycota</taxon>
        <taxon>Saccharomycotina</taxon>
        <taxon>Saccharomycetes</taxon>
        <taxon>Saccharomycopsidaceae</taxon>
        <taxon>Saccharomycopsis</taxon>
    </lineage>
</organism>
<gene>
    <name evidence="7" type="ORF">DASC09_021040</name>
</gene>
<accession>A0AAV5QJ65</accession>
<feature type="transmembrane region" description="Helical" evidence="6">
    <location>
        <begin position="268"/>
        <end position="291"/>
    </location>
</feature>
<sequence>MVQAFYSSINRENSHNQPEEHNNNNPGMSSIPYSRLSEQLEIRDNEDIEDGDDDDNAVQVFDPLADNDEDDDDLVPLTDPLESEGVSLKSRKSTEFDLNNVDTLLEDLPQGRNYGIYACVVFIISRIIGSGIFSTPGGIYRDVGGSPFLFFLAWVVATLISFLCMIVYLEIGTLMPRSGGPKVFLEMIYRKPKHLATVLICLHSIVFGFTCSGAVTFGQYFLRAIGIEVDISQSNASRYVGLILIAICLVIQSLSVKTSLYVQNVLGFIKLILLGILTVTGLYVLLLPQSITHVENQLHWNEFFAPKREVTISSFTSAVLQAIFSFSGWESIYFITSEIKNPIRTLKIVGPLSLVISLLTYTFVNIAYLKTINGEEIFASGQLLGSILFEKVFGPKIGKTFLSITVALSAAGNVYVVLYAISRMSQEVFREGILPCSRFMASNWPGLGTPVPTLSLSFLISAIFLLIPPPGDIFSYIVSLETYMLEMIMLAIIIGLFKLRRDYPDIKRPIKVPLVAPTVGVIVVSYLLITPLLKKNENTAIGSLPNYGVLGIILLLLGVLYWLMLFMVLPKIGNYKLRKEQEVLSDGLVIKHWKKFYN</sequence>
<feature type="transmembrane region" description="Helical" evidence="6">
    <location>
        <begin position="195"/>
        <end position="217"/>
    </location>
</feature>
<feature type="transmembrane region" description="Helical" evidence="6">
    <location>
        <begin position="237"/>
        <end position="256"/>
    </location>
</feature>
<feature type="transmembrane region" description="Helical" evidence="6">
    <location>
        <begin position="549"/>
        <end position="569"/>
    </location>
</feature>
<dbReference type="RefSeq" id="XP_064851779.1">
    <property type="nucleotide sequence ID" value="XM_064995707.1"/>
</dbReference>
<dbReference type="InterPro" id="IPR002293">
    <property type="entry name" value="AA/rel_permease1"/>
</dbReference>
<feature type="compositionally biased region" description="Polar residues" evidence="5">
    <location>
        <begin position="1"/>
        <end position="11"/>
    </location>
</feature>
<keyword evidence="4 6" id="KW-0472">Membrane</keyword>
<proteinExistence type="predicted"/>
<feature type="transmembrane region" description="Helical" evidence="6">
    <location>
        <begin position="148"/>
        <end position="174"/>
    </location>
</feature>
<feature type="compositionally biased region" description="Acidic residues" evidence="5">
    <location>
        <begin position="65"/>
        <end position="74"/>
    </location>
</feature>
<feature type="transmembrane region" description="Helical" evidence="6">
    <location>
        <begin position="447"/>
        <end position="467"/>
    </location>
</feature>
<dbReference type="PANTHER" id="PTHR11785">
    <property type="entry name" value="AMINO ACID TRANSPORTER"/>
    <property type="match status" value="1"/>
</dbReference>
<feature type="transmembrane region" description="Helical" evidence="6">
    <location>
        <begin position="348"/>
        <end position="368"/>
    </location>
</feature>
<dbReference type="EMBL" id="BTFZ01000003">
    <property type="protein sequence ID" value="GMM34779.1"/>
    <property type="molecule type" value="Genomic_DNA"/>
</dbReference>